<name>A0ABP6XFQ0_9ACTN</name>
<reference evidence="2" key="1">
    <citation type="journal article" date="2019" name="Int. J. Syst. Evol. Microbiol.">
        <title>The Global Catalogue of Microorganisms (GCM) 10K type strain sequencing project: providing services to taxonomists for standard genome sequencing and annotation.</title>
        <authorList>
            <consortium name="The Broad Institute Genomics Platform"/>
            <consortium name="The Broad Institute Genome Sequencing Center for Infectious Disease"/>
            <person name="Wu L."/>
            <person name="Ma J."/>
        </authorList>
    </citation>
    <scope>NUCLEOTIDE SEQUENCE [LARGE SCALE GENOMIC DNA]</scope>
    <source>
        <strain evidence="2">JCM 16540</strain>
    </source>
</reference>
<keyword evidence="2" id="KW-1185">Reference proteome</keyword>
<protein>
    <submittedName>
        <fullName evidence="1">Uncharacterized protein</fullName>
    </submittedName>
</protein>
<evidence type="ECO:0000313" key="1">
    <source>
        <dbReference type="EMBL" id="GAA3565408.1"/>
    </source>
</evidence>
<evidence type="ECO:0000313" key="2">
    <source>
        <dbReference type="Proteomes" id="UP001500767"/>
    </source>
</evidence>
<sequence>MTEPALPVGYATSIRPLFRELDRNSMLKAFDLWRYEDVLDHRDAILARLSAGTMPCDGAWPASSVDLLRRWIAGGSLP</sequence>
<dbReference type="RefSeq" id="WP_204910673.1">
    <property type="nucleotide sequence ID" value="NZ_BAAAYR010000002.1"/>
</dbReference>
<dbReference type="Proteomes" id="UP001500767">
    <property type="component" value="Unassembled WGS sequence"/>
</dbReference>
<gene>
    <name evidence="1" type="ORF">GCM10022197_21540</name>
</gene>
<comment type="caution">
    <text evidence="1">The sequence shown here is derived from an EMBL/GenBank/DDBJ whole genome shotgun (WGS) entry which is preliminary data.</text>
</comment>
<organism evidence="1 2">
    <name type="scientific">Microlunatus spumicola</name>
    <dbReference type="NCBI Taxonomy" id="81499"/>
    <lineage>
        <taxon>Bacteria</taxon>
        <taxon>Bacillati</taxon>
        <taxon>Actinomycetota</taxon>
        <taxon>Actinomycetes</taxon>
        <taxon>Propionibacteriales</taxon>
        <taxon>Propionibacteriaceae</taxon>
        <taxon>Microlunatus</taxon>
    </lineage>
</organism>
<proteinExistence type="predicted"/>
<accession>A0ABP6XFQ0</accession>
<dbReference type="EMBL" id="BAAAYR010000002">
    <property type="protein sequence ID" value="GAA3565408.1"/>
    <property type="molecule type" value="Genomic_DNA"/>
</dbReference>